<sequence>MTNKDKILEKLRKLMNLKESALALGNEGEACAAAAGITRLLIAYNLSETDIPTQERIDNPVVAEEIPFKPEVSSGRWYADLIGTVCEYNMCRLLIISTRKDNGRMSRDKFQIVGRKKNVEVVLYLVSFLANRFYQIGKKEYPSYRHDCLFKFGRRPQSIAMYLRSYLCGCVFGLNEKFRSEKQQLQHECDITALALSTRAEIDDFLKDEKIGKSRASSQNVDNVSAVRGYETGKNVEINKGIYAESVSEDRRLM</sequence>
<name>A0AA40ZRJ8_9BACT</name>
<evidence type="ECO:0000259" key="1">
    <source>
        <dbReference type="Pfam" id="PF23771"/>
    </source>
</evidence>
<organism evidence="2 3">
    <name type="scientific">Caecibacteroides pullorum</name>
    <dbReference type="NCBI Taxonomy" id="2725562"/>
    <lineage>
        <taxon>Bacteria</taxon>
        <taxon>Pseudomonadati</taxon>
        <taxon>Bacteroidota</taxon>
        <taxon>Bacteroidia</taxon>
        <taxon>Bacteroidales</taxon>
        <taxon>Bacteroidaceae</taxon>
        <taxon>Caecibacteroides</taxon>
    </lineage>
</organism>
<dbReference type="InterPro" id="IPR055592">
    <property type="entry name" value="DUF7168"/>
</dbReference>
<feature type="domain" description="DUF7168" evidence="1">
    <location>
        <begin position="73"/>
        <end position="192"/>
    </location>
</feature>
<accession>A0AA40ZRJ8</accession>
<dbReference type="EMBL" id="JACJMO010000002">
    <property type="protein sequence ID" value="MBM6856536.1"/>
    <property type="molecule type" value="Genomic_DNA"/>
</dbReference>
<dbReference type="AlphaFoldDB" id="A0AA40ZRJ8"/>
<dbReference type="Proteomes" id="UP000698924">
    <property type="component" value="Unassembled WGS sequence"/>
</dbReference>
<protein>
    <recommendedName>
        <fullName evidence="1">DUF7168 domain-containing protein</fullName>
    </recommendedName>
</protein>
<reference evidence="2 3" key="1">
    <citation type="journal article" date="2021" name="Sci. Rep.">
        <title>The distribution of antibiotic resistance genes in chicken gut microbiota commensals.</title>
        <authorList>
            <person name="Juricova H."/>
            <person name="Matiasovicova J."/>
            <person name="Kubasova T."/>
            <person name="Cejkova D."/>
            <person name="Rychlik I."/>
        </authorList>
    </citation>
    <scope>NUCLEOTIDE SEQUENCE [LARGE SCALE GENOMIC DNA]</scope>
    <source>
        <strain evidence="2 3">An421</strain>
    </source>
</reference>
<comment type="caution">
    <text evidence="2">The sequence shown here is derived from an EMBL/GenBank/DDBJ whole genome shotgun (WGS) entry which is preliminary data.</text>
</comment>
<dbReference type="RefSeq" id="WP_204971022.1">
    <property type="nucleotide sequence ID" value="NZ_JAAZTS010000002.1"/>
</dbReference>
<gene>
    <name evidence="2" type="ORF">H6D15_02770</name>
</gene>
<evidence type="ECO:0000313" key="2">
    <source>
        <dbReference type="EMBL" id="MBM6856536.1"/>
    </source>
</evidence>
<dbReference type="Pfam" id="PF23771">
    <property type="entry name" value="DUF7168"/>
    <property type="match status" value="1"/>
</dbReference>
<evidence type="ECO:0000313" key="3">
    <source>
        <dbReference type="Proteomes" id="UP000698924"/>
    </source>
</evidence>
<keyword evidence="3" id="KW-1185">Reference proteome</keyword>
<proteinExistence type="predicted"/>